<dbReference type="EC" id="3.5.2.6" evidence="6"/>
<dbReference type="Gene3D" id="3.60.15.10">
    <property type="entry name" value="Ribonuclease Z/Hydroxyacylglutathione hydrolase-like"/>
    <property type="match status" value="1"/>
</dbReference>
<dbReference type="GO" id="GO:0008800">
    <property type="term" value="F:beta-lactamase activity"/>
    <property type="evidence" value="ECO:0007669"/>
    <property type="project" value="UniProtKB-EC"/>
</dbReference>
<dbReference type="GO" id="GO:0017001">
    <property type="term" value="P:antibiotic catabolic process"/>
    <property type="evidence" value="ECO:0007669"/>
    <property type="project" value="InterPro"/>
</dbReference>
<reference evidence="14 15" key="1">
    <citation type="submission" date="2019-06" db="EMBL/GenBank/DDBJ databases">
        <authorList>
            <person name="Meng X."/>
        </authorList>
    </citation>
    <scope>NUCLEOTIDE SEQUENCE [LARGE SCALE GENOMIC DNA]</scope>
    <source>
        <strain evidence="14 15">M625</strain>
    </source>
</reference>
<dbReference type="CDD" id="cd16302">
    <property type="entry name" value="CcrA-like_MBL-B1"/>
    <property type="match status" value="1"/>
</dbReference>
<keyword evidence="12" id="KW-0046">Antibiotic resistance</keyword>
<evidence type="ECO:0000256" key="3">
    <source>
        <dbReference type="ARBA" id="ARBA00004418"/>
    </source>
</evidence>
<name>A0A504JFH9_9FLAO</name>
<dbReference type="InterPro" id="IPR001279">
    <property type="entry name" value="Metallo-B-lactamas"/>
</dbReference>
<dbReference type="SUPFAM" id="SSF56281">
    <property type="entry name" value="Metallo-hydrolase/oxidoreductase"/>
    <property type="match status" value="1"/>
</dbReference>
<keyword evidence="7" id="KW-0479">Metal-binding</keyword>
<dbReference type="PANTHER" id="PTHR42951:SF4">
    <property type="entry name" value="ACYL-COENZYME A THIOESTERASE MBLAC2"/>
    <property type="match status" value="1"/>
</dbReference>
<comment type="cofactor">
    <cofactor evidence="2">
        <name>Zn(2+)</name>
        <dbReference type="ChEBI" id="CHEBI:29105"/>
    </cofactor>
</comment>
<evidence type="ECO:0000256" key="10">
    <source>
        <dbReference type="ARBA" id="ARBA00022801"/>
    </source>
</evidence>
<evidence type="ECO:0000256" key="12">
    <source>
        <dbReference type="ARBA" id="ARBA00023251"/>
    </source>
</evidence>
<keyword evidence="15" id="KW-1185">Reference proteome</keyword>
<dbReference type="OrthoDB" id="9769598at2"/>
<dbReference type="InterPro" id="IPR050855">
    <property type="entry name" value="NDM-1-like"/>
</dbReference>
<dbReference type="PROSITE" id="PS00744">
    <property type="entry name" value="BETA_LACTAMASE_B_2"/>
    <property type="match status" value="1"/>
</dbReference>
<evidence type="ECO:0000256" key="1">
    <source>
        <dbReference type="ARBA" id="ARBA00001526"/>
    </source>
</evidence>
<keyword evidence="10" id="KW-0378">Hydrolase</keyword>
<comment type="catalytic activity">
    <reaction evidence="1">
        <text>a beta-lactam + H2O = a substituted beta-amino acid</text>
        <dbReference type="Rhea" id="RHEA:20401"/>
        <dbReference type="ChEBI" id="CHEBI:15377"/>
        <dbReference type="ChEBI" id="CHEBI:35627"/>
        <dbReference type="ChEBI" id="CHEBI:140347"/>
        <dbReference type="EC" id="3.5.2.6"/>
    </reaction>
</comment>
<evidence type="ECO:0000256" key="11">
    <source>
        <dbReference type="ARBA" id="ARBA00022833"/>
    </source>
</evidence>
<evidence type="ECO:0000256" key="8">
    <source>
        <dbReference type="ARBA" id="ARBA00022729"/>
    </source>
</evidence>
<comment type="subcellular location">
    <subcellularLocation>
        <location evidence="3">Periplasm</location>
    </subcellularLocation>
</comment>
<sequence>MIKYLIPLFLGLVLSPSTISSQTHNHTHKPKVKDSAIVYRTKNLIIKKLSDHVYQHVSFLNTDDFGKVPCNGMLVIHQAEAIIFDTPTDNQSSLELIQFVINDSKAQIKALIPTHFHNDCIGGIEEFEKHNIQSYVEKKTVELLNNKEQELPKSIKTFNKKLKIAIGDQKVYAEYFGEGHTTDNIIGVFPKDNIIFGGCLIKTNGAGKGYLGDANVNEWSKTVQKVKSKYQETTIVIPGHGKSGGSELFDYTIALFK</sequence>
<dbReference type="Proteomes" id="UP000315540">
    <property type="component" value="Unassembled WGS sequence"/>
</dbReference>
<dbReference type="RefSeq" id="WP_140594383.1">
    <property type="nucleotide sequence ID" value="NZ_VFWZ01000004.1"/>
</dbReference>
<comment type="caution">
    <text evidence="14">The sequence shown here is derived from an EMBL/GenBank/DDBJ whole genome shotgun (WGS) entry which is preliminary data.</text>
</comment>
<protein>
    <recommendedName>
        <fullName evidence="6">beta-lactamase</fullName>
        <ecNumber evidence="6">3.5.2.6</ecNumber>
    </recommendedName>
</protein>
<evidence type="ECO:0000313" key="14">
    <source>
        <dbReference type="EMBL" id="TPN85270.1"/>
    </source>
</evidence>
<comment type="subunit">
    <text evidence="5">Monomer.</text>
</comment>
<dbReference type="AlphaFoldDB" id="A0A504JFH9"/>
<comment type="similarity">
    <text evidence="4">Belongs to the metallo-beta-lactamase superfamily. Class-B beta-lactamase family.</text>
</comment>
<dbReference type="Pfam" id="PF00753">
    <property type="entry name" value="Lactamase_B"/>
    <property type="match status" value="1"/>
</dbReference>
<evidence type="ECO:0000259" key="13">
    <source>
        <dbReference type="SMART" id="SM00849"/>
    </source>
</evidence>
<dbReference type="InterPro" id="IPR001018">
    <property type="entry name" value="Beta-lactamase_class-B_CS"/>
</dbReference>
<dbReference type="GO" id="GO:0046677">
    <property type="term" value="P:response to antibiotic"/>
    <property type="evidence" value="ECO:0007669"/>
    <property type="project" value="UniProtKB-KW"/>
</dbReference>
<accession>A0A504JFH9</accession>
<dbReference type="InterPro" id="IPR036866">
    <property type="entry name" value="RibonucZ/Hydroxyglut_hydro"/>
</dbReference>
<feature type="domain" description="Metallo-beta-lactamase" evidence="13">
    <location>
        <begin position="69"/>
        <end position="240"/>
    </location>
</feature>
<keyword evidence="8" id="KW-0732">Signal</keyword>
<keyword evidence="11" id="KW-0862">Zinc</keyword>
<dbReference type="PANTHER" id="PTHR42951">
    <property type="entry name" value="METALLO-BETA-LACTAMASE DOMAIN-CONTAINING"/>
    <property type="match status" value="1"/>
</dbReference>
<proteinExistence type="inferred from homology"/>
<dbReference type="EMBL" id="VFWZ01000004">
    <property type="protein sequence ID" value="TPN85270.1"/>
    <property type="molecule type" value="Genomic_DNA"/>
</dbReference>
<dbReference type="GO" id="GO:0042597">
    <property type="term" value="C:periplasmic space"/>
    <property type="evidence" value="ECO:0007669"/>
    <property type="project" value="UniProtKB-SubCell"/>
</dbReference>
<evidence type="ECO:0000313" key="15">
    <source>
        <dbReference type="Proteomes" id="UP000315540"/>
    </source>
</evidence>
<evidence type="ECO:0000256" key="2">
    <source>
        <dbReference type="ARBA" id="ARBA00001947"/>
    </source>
</evidence>
<evidence type="ECO:0000256" key="7">
    <source>
        <dbReference type="ARBA" id="ARBA00022723"/>
    </source>
</evidence>
<evidence type="ECO:0000256" key="5">
    <source>
        <dbReference type="ARBA" id="ARBA00011245"/>
    </source>
</evidence>
<keyword evidence="9" id="KW-0574">Periplasm</keyword>
<gene>
    <name evidence="14" type="primary">bla</name>
    <name evidence="14" type="ORF">FHK87_14705</name>
</gene>
<organism evidence="14 15">
    <name type="scientific">Aquimarina algicola</name>
    <dbReference type="NCBI Taxonomy" id="2589995"/>
    <lineage>
        <taxon>Bacteria</taxon>
        <taxon>Pseudomonadati</taxon>
        <taxon>Bacteroidota</taxon>
        <taxon>Flavobacteriia</taxon>
        <taxon>Flavobacteriales</taxon>
        <taxon>Flavobacteriaceae</taxon>
        <taxon>Aquimarina</taxon>
    </lineage>
</organism>
<evidence type="ECO:0000256" key="9">
    <source>
        <dbReference type="ARBA" id="ARBA00022764"/>
    </source>
</evidence>
<dbReference type="InterPro" id="IPR058199">
    <property type="entry name" value="BlaB//VIM/IMP-1"/>
</dbReference>
<dbReference type="NCBIfam" id="NF033088">
    <property type="entry name" value="bla_subclass_B1"/>
    <property type="match status" value="1"/>
</dbReference>
<evidence type="ECO:0000256" key="6">
    <source>
        <dbReference type="ARBA" id="ARBA00012865"/>
    </source>
</evidence>
<evidence type="ECO:0000256" key="4">
    <source>
        <dbReference type="ARBA" id="ARBA00005250"/>
    </source>
</evidence>
<dbReference type="GO" id="GO:0008270">
    <property type="term" value="F:zinc ion binding"/>
    <property type="evidence" value="ECO:0007669"/>
    <property type="project" value="InterPro"/>
</dbReference>
<dbReference type="SMART" id="SM00849">
    <property type="entry name" value="Lactamase_B"/>
    <property type="match status" value="1"/>
</dbReference>